<name>A0A498PP29_9MYCO</name>
<sequence>MYLGLAGLRHIAERGEEIVVTWTDLLVFVMVMVGAAGIITPSS</sequence>
<proteinExistence type="predicted"/>
<evidence type="ECO:0000256" key="1">
    <source>
        <dbReference type="SAM" id="Phobius"/>
    </source>
</evidence>
<feature type="transmembrane region" description="Helical" evidence="1">
    <location>
        <begin position="20"/>
        <end position="39"/>
    </location>
</feature>
<dbReference type="EMBL" id="UPHQ01000029">
    <property type="protein sequence ID" value="VBA35153.1"/>
    <property type="molecule type" value="Genomic_DNA"/>
</dbReference>
<keyword evidence="3" id="KW-1185">Reference proteome</keyword>
<protein>
    <submittedName>
        <fullName evidence="2">Uncharacterized protein</fullName>
    </submittedName>
</protein>
<evidence type="ECO:0000313" key="2">
    <source>
        <dbReference type="EMBL" id="VBA35153.1"/>
    </source>
</evidence>
<dbReference type="RefSeq" id="WP_279637581.1">
    <property type="nucleotide sequence ID" value="NZ_UPHQ01000029.1"/>
</dbReference>
<keyword evidence="1" id="KW-1133">Transmembrane helix</keyword>
<evidence type="ECO:0000313" key="3">
    <source>
        <dbReference type="Proteomes" id="UP000267289"/>
    </source>
</evidence>
<dbReference type="Proteomes" id="UP000267289">
    <property type="component" value="Unassembled WGS sequence"/>
</dbReference>
<accession>A0A498PP29</accession>
<keyword evidence="1" id="KW-0472">Membrane</keyword>
<reference evidence="2 3" key="1">
    <citation type="submission" date="2018-09" db="EMBL/GenBank/DDBJ databases">
        <authorList>
            <person name="Tagini F."/>
        </authorList>
    </citation>
    <scope>NUCLEOTIDE SEQUENCE [LARGE SCALE GENOMIC DNA]</scope>
    <source>
        <strain evidence="2 3">MK13</strain>
    </source>
</reference>
<keyword evidence="1" id="KW-0812">Transmembrane</keyword>
<organism evidence="2 3">
    <name type="scientific">Mycobacterium innocens</name>
    <dbReference type="NCBI Taxonomy" id="2341083"/>
    <lineage>
        <taxon>Bacteria</taxon>
        <taxon>Bacillati</taxon>
        <taxon>Actinomycetota</taxon>
        <taxon>Actinomycetes</taxon>
        <taxon>Mycobacteriales</taxon>
        <taxon>Mycobacteriaceae</taxon>
        <taxon>Mycobacterium</taxon>
    </lineage>
</organism>
<gene>
    <name evidence="2" type="ORF">LAUMK13_00654</name>
</gene>
<dbReference type="AlphaFoldDB" id="A0A498PP29"/>